<organism evidence="1 2">
    <name type="scientific">Corynebacterium phoceense</name>
    <dbReference type="NCBI Taxonomy" id="1686286"/>
    <lineage>
        <taxon>Bacteria</taxon>
        <taxon>Bacillati</taxon>
        <taxon>Actinomycetota</taxon>
        <taxon>Actinomycetes</taxon>
        <taxon>Mycobacteriales</taxon>
        <taxon>Corynebacteriaceae</taxon>
        <taxon>Corynebacterium</taxon>
    </lineage>
</organism>
<gene>
    <name evidence="1" type="ORF">EJK80_02540</name>
</gene>
<keyword evidence="2" id="KW-1185">Reference proteome</keyword>
<dbReference type="Proteomes" id="UP000318080">
    <property type="component" value="Unassembled WGS sequence"/>
</dbReference>
<dbReference type="STRING" id="1686286.GCA_900092335_00356"/>
<dbReference type="RefSeq" id="WP_141628561.1">
    <property type="nucleotide sequence ID" value="NZ_JADPQA010000004.1"/>
</dbReference>
<accession>A0A540R9Q6</accession>
<name>A0A540R9Q6_9CORY</name>
<sequence>MEYLVRLTNEPFVAQARGAGVDVTYDRDAYGIHDWPYYKDALGKSWTKVIGPALGAYVTHFSFGFHVPRACGAVVAPFLN</sequence>
<dbReference type="InterPro" id="IPR029058">
    <property type="entry name" value="AB_hydrolase_fold"/>
</dbReference>
<reference evidence="1 2" key="1">
    <citation type="submission" date="2019-06" db="EMBL/GenBank/DDBJ databases">
        <title>Draft genome of C. phoceense Strain 272.</title>
        <authorList>
            <person name="Pacheco L.G.C."/>
            <person name="Barberis C.M."/>
            <person name="Almuzara M.N."/>
            <person name="Traglia G.M."/>
            <person name="Santos C.S."/>
            <person name="Rocha D.J.P.G."/>
            <person name="Aguiar E.R.G.R."/>
            <person name="Vay C.A."/>
        </authorList>
    </citation>
    <scope>NUCLEOTIDE SEQUENCE [LARGE SCALE GENOMIC DNA]</scope>
    <source>
        <strain evidence="1 2">272</strain>
    </source>
</reference>
<comment type="caution">
    <text evidence="1">The sequence shown here is derived from an EMBL/GenBank/DDBJ whole genome shotgun (WGS) entry which is preliminary data.</text>
</comment>
<dbReference type="AlphaFoldDB" id="A0A540R9Q6"/>
<evidence type="ECO:0000313" key="2">
    <source>
        <dbReference type="Proteomes" id="UP000318080"/>
    </source>
</evidence>
<proteinExistence type="predicted"/>
<evidence type="ECO:0000313" key="1">
    <source>
        <dbReference type="EMBL" id="TQE44473.1"/>
    </source>
</evidence>
<protein>
    <submittedName>
        <fullName evidence="1">Uncharacterized protein</fullName>
    </submittedName>
</protein>
<dbReference type="EMBL" id="VHIR01000002">
    <property type="protein sequence ID" value="TQE44473.1"/>
    <property type="molecule type" value="Genomic_DNA"/>
</dbReference>
<dbReference type="Gene3D" id="3.40.50.1820">
    <property type="entry name" value="alpha/beta hydrolase"/>
    <property type="match status" value="1"/>
</dbReference>